<dbReference type="AlphaFoldDB" id="A0A0K2U5L7"/>
<evidence type="ECO:0000313" key="2">
    <source>
        <dbReference type="EMBL" id="CDW33574.1"/>
    </source>
</evidence>
<sequence>MYKMSKIHKAFPNDVTNQQAGPLNHNMCTKLDSSSKQ</sequence>
<evidence type="ECO:0000256" key="1">
    <source>
        <dbReference type="SAM" id="MobiDB-lite"/>
    </source>
</evidence>
<dbReference type="EMBL" id="HACA01016213">
    <property type="protein sequence ID" value="CDW33574.1"/>
    <property type="molecule type" value="Transcribed_RNA"/>
</dbReference>
<organism evidence="2">
    <name type="scientific">Lepeophtheirus salmonis</name>
    <name type="common">Salmon louse</name>
    <name type="synonym">Caligus salmonis</name>
    <dbReference type="NCBI Taxonomy" id="72036"/>
    <lineage>
        <taxon>Eukaryota</taxon>
        <taxon>Metazoa</taxon>
        <taxon>Ecdysozoa</taxon>
        <taxon>Arthropoda</taxon>
        <taxon>Crustacea</taxon>
        <taxon>Multicrustacea</taxon>
        <taxon>Hexanauplia</taxon>
        <taxon>Copepoda</taxon>
        <taxon>Siphonostomatoida</taxon>
        <taxon>Caligidae</taxon>
        <taxon>Lepeophtheirus</taxon>
    </lineage>
</organism>
<reference evidence="2" key="1">
    <citation type="submission" date="2014-05" db="EMBL/GenBank/DDBJ databases">
        <authorList>
            <person name="Chronopoulou M."/>
        </authorList>
    </citation>
    <scope>NUCLEOTIDE SEQUENCE</scope>
    <source>
        <tissue evidence="2">Whole organism</tissue>
    </source>
</reference>
<protein>
    <submittedName>
        <fullName evidence="2">Uncharacterized protein</fullName>
    </submittedName>
</protein>
<proteinExistence type="predicted"/>
<feature type="region of interest" description="Disordered" evidence="1">
    <location>
        <begin position="1"/>
        <end position="37"/>
    </location>
</feature>
<name>A0A0K2U5L7_LEPSM</name>
<accession>A0A0K2U5L7</accession>